<dbReference type="EMBL" id="RDPI01000019">
    <property type="protein sequence ID" value="MBF4374551.1"/>
    <property type="molecule type" value="Genomic_DNA"/>
</dbReference>
<reference evidence="2 5" key="2">
    <citation type="journal article" date="2021" name="PeerJ">
        <title>Analysis of 44 Vibrio anguillarum genomes reveals high genetic diversity.</title>
        <authorList>
            <person name="Hansen M.J."/>
            <person name="Dalsgaard I."/>
        </authorList>
    </citation>
    <scope>NUCLEOTIDE SEQUENCE</scope>
    <source>
        <strain evidence="2 5">040915-1/1B</strain>
        <strain evidence="3">850617-1/1</strain>
    </source>
</reference>
<dbReference type="EMBL" id="SCLC01001690">
    <property type="protein sequence ID" value="MBF4438102.1"/>
    <property type="molecule type" value="Genomic_DNA"/>
</dbReference>
<dbReference type="RefSeq" id="WP_116285105.1">
    <property type="nucleotide sequence ID" value="NZ_CP034672.1"/>
</dbReference>
<evidence type="ECO:0000313" key="4">
    <source>
        <dbReference type="Proteomes" id="UP000256923"/>
    </source>
</evidence>
<keyword evidence="5" id="KW-1185">Reference proteome</keyword>
<organism evidence="1 4">
    <name type="scientific">Vibrio anguillarum</name>
    <name type="common">Listonella anguillarum</name>
    <dbReference type="NCBI Taxonomy" id="55601"/>
    <lineage>
        <taxon>Bacteria</taxon>
        <taxon>Pseudomonadati</taxon>
        <taxon>Pseudomonadota</taxon>
        <taxon>Gammaproteobacteria</taxon>
        <taxon>Vibrionales</taxon>
        <taxon>Vibrionaceae</taxon>
        <taxon>Vibrio</taxon>
    </lineage>
</organism>
<protein>
    <submittedName>
        <fullName evidence="1">Uncharacterized protein</fullName>
    </submittedName>
</protein>
<dbReference type="Proteomes" id="UP000256923">
    <property type="component" value="Chromosome 1"/>
</dbReference>
<proteinExistence type="predicted"/>
<reference evidence="1 4" key="1">
    <citation type="submission" date="2018-12" db="EMBL/GenBank/DDBJ databases">
        <title>Characterization and Draft Genome of Vibrio anguillarum J360 Marine Pathogen Isolated from an Outbreak in Lumpfish (Cyclopterus lumpus).</title>
        <authorList>
            <person name="Vasquez J.I."/>
            <person name="Cao T."/>
            <person name="Chakraborty S."/>
            <person name="Gnanagobal H."/>
            <person name="Wescot J."/>
            <person name="Boyce D."/>
            <person name="Santander J."/>
        </authorList>
    </citation>
    <scope>NUCLEOTIDE SEQUENCE [LARGE SCALE GENOMIC DNA]</scope>
    <source>
        <strain evidence="1 4">J360</strain>
    </source>
</reference>
<evidence type="ECO:0000313" key="2">
    <source>
        <dbReference type="EMBL" id="MBF4374551.1"/>
    </source>
</evidence>
<accession>A0A7U6J524</accession>
<dbReference type="EMBL" id="CP034672">
    <property type="protein sequence ID" value="AZS26270.1"/>
    <property type="molecule type" value="Genomic_DNA"/>
</dbReference>
<dbReference type="Proteomes" id="UP000786185">
    <property type="component" value="Unassembled WGS sequence"/>
</dbReference>
<dbReference type="AlphaFoldDB" id="A0A7U6J524"/>
<evidence type="ECO:0000313" key="5">
    <source>
        <dbReference type="Proteomes" id="UP000726136"/>
    </source>
</evidence>
<gene>
    <name evidence="1" type="ORF">DYL72_15285</name>
    <name evidence="2" type="ORF">EAY46_15885</name>
    <name evidence="3" type="ORF">ERJ77_27185</name>
</gene>
<evidence type="ECO:0000313" key="1">
    <source>
        <dbReference type="EMBL" id="AZS26270.1"/>
    </source>
</evidence>
<evidence type="ECO:0000313" key="3">
    <source>
        <dbReference type="EMBL" id="MBF4438102.1"/>
    </source>
</evidence>
<name>A0A7U6J524_VIBAN</name>
<sequence length="67" mass="7448">MSNKVIIHEMDGEEGLYSIHFEGRAEDFGFSDESDYLSAVDAHEIAVDVANETNSEIVWEGSIPSWA</sequence>
<dbReference type="Proteomes" id="UP000726136">
    <property type="component" value="Unassembled WGS sequence"/>
</dbReference>